<dbReference type="PANTHER" id="PTHR45641">
    <property type="entry name" value="TETRATRICOPEPTIDE REPEAT PROTEIN (AFU_ORTHOLOGUE AFUA_6G03870)"/>
    <property type="match status" value="1"/>
</dbReference>
<proteinExistence type="inferred from homology"/>
<dbReference type="PRINTS" id="PR00381">
    <property type="entry name" value="KINESINLIGHT"/>
</dbReference>
<dbReference type="Proteomes" id="UP001652625">
    <property type="component" value="Chromosome 01"/>
</dbReference>
<dbReference type="Pfam" id="PF05699">
    <property type="entry name" value="Dimer_Tnp_hAT"/>
    <property type="match status" value="1"/>
</dbReference>
<dbReference type="Pfam" id="PF13424">
    <property type="entry name" value="TPR_12"/>
    <property type="match status" value="2"/>
</dbReference>
<comment type="function">
    <text evidence="3">Kinesin is a microtubule-associated force-producing protein that play a role in organelle transport.</text>
</comment>
<dbReference type="Pfam" id="PF13374">
    <property type="entry name" value="TPR_10"/>
    <property type="match status" value="1"/>
</dbReference>
<reference evidence="5" key="1">
    <citation type="submission" date="2025-05" db="UniProtKB">
        <authorList>
            <consortium name="RefSeq"/>
        </authorList>
    </citation>
    <scope>NUCLEOTIDE SEQUENCE [LARGE SCALE GENOMIC DNA]</scope>
</reference>
<dbReference type="PANTHER" id="PTHR45641:SF19">
    <property type="entry name" value="NEPHROCYSTIN-3"/>
    <property type="match status" value="1"/>
</dbReference>
<dbReference type="GeneID" id="136074192"/>
<organism evidence="5 6">
    <name type="scientific">Hydra vulgaris</name>
    <name type="common">Hydra</name>
    <name type="synonym">Hydra attenuata</name>
    <dbReference type="NCBI Taxonomy" id="6087"/>
    <lineage>
        <taxon>Eukaryota</taxon>
        <taxon>Metazoa</taxon>
        <taxon>Cnidaria</taxon>
        <taxon>Hydrozoa</taxon>
        <taxon>Hydroidolina</taxon>
        <taxon>Anthoathecata</taxon>
        <taxon>Aplanulata</taxon>
        <taxon>Hydridae</taxon>
        <taxon>Hydra</taxon>
    </lineage>
</organism>
<protein>
    <recommendedName>
        <fullName evidence="3">Kinesin light chain</fullName>
    </recommendedName>
</protein>
<dbReference type="Gene3D" id="3.40.50.300">
    <property type="entry name" value="P-loop containing nucleotide triphosphate hydrolases"/>
    <property type="match status" value="1"/>
</dbReference>
<dbReference type="Gene3D" id="1.25.40.10">
    <property type="entry name" value="Tetratricopeptide repeat domain"/>
    <property type="match status" value="2"/>
</dbReference>
<evidence type="ECO:0000313" key="6">
    <source>
        <dbReference type="RefSeq" id="XP_065642568.1"/>
    </source>
</evidence>
<keyword evidence="1" id="KW-0677">Repeat</keyword>
<dbReference type="InterPro" id="IPR011990">
    <property type="entry name" value="TPR-like_helical_dom_sf"/>
</dbReference>
<comment type="subunit">
    <text evidence="3">Oligomeric complex composed of two heavy chains and two light chains.</text>
</comment>
<gene>
    <name evidence="6" type="primary">LOC136074192</name>
</gene>
<dbReference type="InterPro" id="IPR008906">
    <property type="entry name" value="HATC_C_dom"/>
</dbReference>
<keyword evidence="2" id="KW-0802">TPR repeat</keyword>
<evidence type="ECO:0000259" key="4">
    <source>
        <dbReference type="Pfam" id="PF05699"/>
    </source>
</evidence>
<keyword evidence="3" id="KW-0206">Cytoskeleton</keyword>
<evidence type="ECO:0000256" key="2">
    <source>
        <dbReference type="ARBA" id="ARBA00022803"/>
    </source>
</evidence>
<evidence type="ECO:0000256" key="3">
    <source>
        <dbReference type="RuleBase" id="RU367020"/>
    </source>
</evidence>
<dbReference type="SUPFAM" id="SSF52540">
    <property type="entry name" value="P-loop containing nucleoside triphosphate hydrolases"/>
    <property type="match status" value="1"/>
</dbReference>
<dbReference type="RefSeq" id="XP_065642568.1">
    <property type="nucleotide sequence ID" value="XM_065786496.1"/>
</dbReference>
<sequence length="691" mass="80205">MSGVGKTHIAKKYCEISYNFYKNVVWIDAAFAMLQTSMRNHCQILGFEVHDSKGDYFDIKVIVGKIHNYYKNEKTLYVFDNVDDESVKNLSMYISRKPNSFTLITSQWRTWSNYVNKRLVDVFSSEEAFAYVKNNTRESNEENIRNLIKERGYHPFAITQALKYINIYKVSIENYIYRYRSKPSDILDNKNFPTEEESNSAIKAINLILIKLEKTKPFLFTILNCLSHCDGQNISKQFIKKISNQMETNDESLFDEAIGLLMSYSLLNCFDDEKYTMHELTQVTCKCFQKRNSSTNTYFDLIENYFKVELNEVKDHMDYGNDFVFHFIYMFRTNYKRFSKTFHCMTNSIKKLLVCKGLFEEAIEILKIVQNFNTETYGENNKITLDTKHNIASCLDDMGKYNEALDIYYSVDKIQTEILGINHPSTMTSKCNIASCLDNMGKYNEALDIYYSVDKIQTEILGINHPSTMTTKRNIALCLDDMGKSNEALDIYYSVDKIQTEILGINHPSTMTTKHNIALLLNNMGKYNEALDIYYSVDKMRTEILGINHPSTMITKHNIALCLSKMGKYNEAFDIYYSVDKIQTEILDHQPTSKLNPILSEMCQYEYLPDAKKDFPILDWWKLHSNTLPELSSLARQNLAIPASSIKSERVFSSGGNVVRSSRHNLHPEKVEQIILSEKTLSCWKSLAKKF</sequence>
<dbReference type="SMART" id="SM00028">
    <property type="entry name" value="TPR"/>
    <property type="match status" value="5"/>
</dbReference>
<keyword evidence="3" id="KW-0963">Cytoplasm</keyword>
<reference evidence="6" key="2">
    <citation type="submission" date="2025-08" db="UniProtKB">
        <authorList>
            <consortium name="RefSeq"/>
        </authorList>
    </citation>
    <scope>IDENTIFICATION</scope>
</reference>
<keyword evidence="5" id="KW-1185">Reference proteome</keyword>
<comment type="similarity">
    <text evidence="3">Belongs to the kinesin light chain family.</text>
</comment>
<evidence type="ECO:0000313" key="5">
    <source>
        <dbReference type="Proteomes" id="UP001652625"/>
    </source>
</evidence>
<evidence type="ECO:0000256" key="1">
    <source>
        <dbReference type="ARBA" id="ARBA00022737"/>
    </source>
</evidence>
<feature type="domain" description="HAT C-terminal dimerisation" evidence="4">
    <location>
        <begin position="608"/>
        <end position="679"/>
    </location>
</feature>
<dbReference type="InterPro" id="IPR019734">
    <property type="entry name" value="TPR_rpt"/>
</dbReference>
<keyword evidence="3" id="KW-0505">Motor protein</keyword>
<dbReference type="InterPro" id="IPR012337">
    <property type="entry name" value="RNaseH-like_sf"/>
</dbReference>
<name>A0ABM4B1D0_HYDVU</name>
<comment type="subcellular location">
    <subcellularLocation>
        <location evidence="3">Cytoplasm</location>
        <location evidence="3">Cytoskeleton</location>
    </subcellularLocation>
</comment>
<accession>A0ABM4B1D0</accession>
<keyword evidence="3" id="KW-0493">Microtubule</keyword>
<dbReference type="SUPFAM" id="SSF48452">
    <property type="entry name" value="TPR-like"/>
    <property type="match status" value="1"/>
</dbReference>
<dbReference type="InterPro" id="IPR027417">
    <property type="entry name" value="P-loop_NTPase"/>
</dbReference>
<dbReference type="SUPFAM" id="SSF53098">
    <property type="entry name" value="Ribonuclease H-like"/>
    <property type="match status" value="1"/>
</dbReference>